<evidence type="ECO:0000256" key="4">
    <source>
        <dbReference type="ARBA" id="ARBA00022827"/>
    </source>
</evidence>
<reference evidence="11" key="1">
    <citation type="submission" date="2020-03" db="EMBL/GenBank/DDBJ databases">
        <title>A high-quality chromosome-level genome assembly of a woody plant with both climbing and erect habits, Rhamnella rubrinervis.</title>
        <authorList>
            <person name="Lu Z."/>
            <person name="Yang Y."/>
            <person name="Zhu X."/>
            <person name="Sun Y."/>
        </authorList>
    </citation>
    <scope>NUCLEOTIDE SEQUENCE</scope>
    <source>
        <strain evidence="11">BYM</strain>
        <tissue evidence="11">Leaf</tissue>
    </source>
</reference>
<dbReference type="PANTHER" id="PTHR11455:SF9">
    <property type="entry name" value="CRYPTOCHROME CIRCADIAN CLOCK 5 ISOFORM X1"/>
    <property type="match status" value="1"/>
</dbReference>
<dbReference type="EC" id="4.1.99.13" evidence="6"/>
<dbReference type="InterPro" id="IPR005101">
    <property type="entry name" value="Cryptochr/Photolyase_FAD-bd"/>
</dbReference>
<evidence type="ECO:0000256" key="8">
    <source>
        <dbReference type="PIRSR" id="PIRSR602081-1"/>
    </source>
</evidence>
<dbReference type="SUPFAM" id="SSF48173">
    <property type="entry name" value="Cryptochrome/photolyase FAD-binding domain"/>
    <property type="match status" value="1"/>
</dbReference>
<dbReference type="GO" id="GO:0003914">
    <property type="term" value="F:DNA (6-4) photolyase activity"/>
    <property type="evidence" value="ECO:0007669"/>
    <property type="project" value="UniProtKB-EC"/>
</dbReference>
<proteinExistence type="inferred from homology"/>
<dbReference type="InterPro" id="IPR036134">
    <property type="entry name" value="Crypto/Photolyase_FAD-like_sf"/>
</dbReference>
<dbReference type="PROSITE" id="PS51257">
    <property type="entry name" value="PROKAR_LIPOPROTEIN"/>
    <property type="match status" value="1"/>
</dbReference>
<dbReference type="InterPro" id="IPR006050">
    <property type="entry name" value="DNA_photolyase_N"/>
</dbReference>
<evidence type="ECO:0000313" key="12">
    <source>
        <dbReference type="Proteomes" id="UP000796880"/>
    </source>
</evidence>
<evidence type="ECO:0000256" key="5">
    <source>
        <dbReference type="ARBA" id="ARBA00051116"/>
    </source>
</evidence>
<dbReference type="PROSITE" id="PS51645">
    <property type="entry name" value="PHR_CRY_ALPHA_BETA"/>
    <property type="match status" value="1"/>
</dbReference>
<dbReference type="FunFam" id="1.10.579.10:FF:000004">
    <property type="entry name" value="Cryptochrome-1"/>
    <property type="match status" value="1"/>
</dbReference>
<feature type="domain" description="Photolyase/cryptochrome alpha/beta" evidence="10">
    <location>
        <begin position="21"/>
        <end position="159"/>
    </location>
</feature>
<dbReference type="InterPro" id="IPR036155">
    <property type="entry name" value="Crypto/Photolyase_N_sf"/>
</dbReference>
<feature type="site" description="Electron transfer via tryptophanyl radical" evidence="9">
    <location>
        <position position="422"/>
    </location>
</feature>
<dbReference type="Gene3D" id="1.10.579.10">
    <property type="entry name" value="DNA Cyclobutane Dipyrimidine Photolyase, subunit A, domain 3"/>
    <property type="match status" value="1"/>
</dbReference>
<comment type="cofactor">
    <cofactor evidence="8">
        <name>FAD</name>
        <dbReference type="ChEBI" id="CHEBI:57692"/>
    </cofactor>
    <text evidence="8">Binds 1 FAD per subunit.</text>
</comment>
<dbReference type="GO" id="GO:0005737">
    <property type="term" value="C:cytoplasm"/>
    <property type="evidence" value="ECO:0007669"/>
    <property type="project" value="TreeGrafter"/>
</dbReference>
<dbReference type="GO" id="GO:0006139">
    <property type="term" value="P:nucleobase-containing compound metabolic process"/>
    <property type="evidence" value="ECO:0007669"/>
    <property type="project" value="UniProtKB-ARBA"/>
</dbReference>
<feature type="binding site" evidence="8">
    <location>
        <begin position="314"/>
        <end position="321"/>
    </location>
    <ligand>
        <name>FAD</name>
        <dbReference type="ChEBI" id="CHEBI:57692"/>
    </ligand>
</feature>
<feature type="site" description="Electron transfer via tryptophanyl radical" evidence="9">
    <location>
        <position position="345"/>
    </location>
</feature>
<name>A0A8K0HEF2_9ROSA</name>
<accession>A0A8K0HEF2</accession>
<dbReference type="EMBL" id="VOIH02000003">
    <property type="protein sequence ID" value="KAF3450835.1"/>
    <property type="molecule type" value="Genomic_DNA"/>
</dbReference>
<dbReference type="SUPFAM" id="SSF52425">
    <property type="entry name" value="Cryptochrome/photolyase, N-terminal domain"/>
    <property type="match status" value="1"/>
</dbReference>
<evidence type="ECO:0000256" key="7">
    <source>
        <dbReference type="ARBA" id="ARBA00067640"/>
    </source>
</evidence>
<evidence type="ECO:0000256" key="2">
    <source>
        <dbReference type="ARBA" id="ARBA00022630"/>
    </source>
</evidence>
<comment type="similarity">
    <text evidence="1">Belongs to the DNA photolyase class-1 family.</text>
</comment>
<dbReference type="AlphaFoldDB" id="A0A8K0HEF2"/>
<evidence type="ECO:0000256" key="3">
    <source>
        <dbReference type="ARBA" id="ARBA00022741"/>
    </source>
</evidence>
<keyword evidence="3" id="KW-0547">Nucleotide-binding</keyword>
<dbReference type="Proteomes" id="UP000796880">
    <property type="component" value="Unassembled WGS sequence"/>
</dbReference>
<dbReference type="GO" id="GO:0003904">
    <property type="term" value="F:deoxyribodipyrimidine photo-lyase activity"/>
    <property type="evidence" value="ECO:0007669"/>
    <property type="project" value="TreeGrafter"/>
</dbReference>
<evidence type="ECO:0000259" key="10">
    <source>
        <dbReference type="PROSITE" id="PS51645"/>
    </source>
</evidence>
<dbReference type="Pfam" id="PF00875">
    <property type="entry name" value="DNA_photolyase"/>
    <property type="match status" value="1"/>
</dbReference>
<dbReference type="InterPro" id="IPR014729">
    <property type="entry name" value="Rossmann-like_a/b/a_fold"/>
</dbReference>
<dbReference type="Gene3D" id="3.40.50.620">
    <property type="entry name" value="HUPs"/>
    <property type="match status" value="1"/>
</dbReference>
<protein>
    <recommendedName>
        <fullName evidence="7">(6-4)DNA photolyase</fullName>
        <ecNumber evidence="6">4.1.99.13</ecNumber>
    </recommendedName>
</protein>
<sequence>MRFSLCLTSNQVPSPLMALGSCSLMWFRKGLRIHDNPALEYAAKSSDFVYPVFVIDPHYMKPDPNAFSPGSSLAGLNRIRFLIESLVDLDSNLKKLGSRLLVLKGEPGEILIRCLEQWNVKKLCFEYDTEPYYQAIDVRVKDYACSAGIEVFSPVSHTLFNPADIIQKNGGKPPLSYQSFLKVAGQPSWASSPLSTSLSSLPPVGAYGNCEISEVPSVKELGYEDNGQDELTPFRGGESEALKRLRDSLSDGEWVANFEKPKGDPSAFLKPATTVLSPYLKFGCLSSRYFYQCLQDLYKNVKKHTSPPVSLAGQLLWRDFFYTMAFGTPNFDQMKGNRICKQIPWNSNEELLAAWREARTGYPWIDAIMVQLQKWGWMHHLARHCVACFLTRGDLFVHWEKGRDVFGRLLIDSDWAINNGNWLWLSCSSFFYQYNRIYSPISFGKKYDPNGKFVRHFLPILKDMPKEYIYEPWTAPLNIQAKAKCIVGKDYPRPVVLHDSASKECKRRLAEAYALNKELNGLVSEEDLHSLRRKLEEDQNHDIKAKRQRQKLIG</sequence>
<dbReference type="GO" id="GO:0043153">
    <property type="term" value="P:entrainment of circadian clock by photoperiod"/>
    <property type="evidence" value="ECO:0007669"/>
    <property type="project" value="TreeGrafter"/>
</dbReference>
<evidence type="ECO:0000256" key="6">
    <source>
        <dbReference type="ARBA" id="ARBA00066798"/>
    </source>
</evidence>
<comment type="caution">
    <text evidence="11">The sequence shown here is derived from an EMBL/GenBank/DDBJ whole genome shotgun (WGS) entry which is preliminary data.</text>
</comment>
<dbReference type="GO" id="GO:0032922">
    <property type="term" value="P:circadian regulation of gene expression"/>
    <property type="evidence" value="ECO:0007669"/>
    <property type="project" value="TreeGrafter"/>
</dbReference>
<comment type="catalytic activity">
    <reaction evidence="5">
        <text>(6-4) photoproduct (in DNA) = 2 pyrimidine residues (in DNA).</text>
        <dbReference type="EC" id="4.1.99.13"/>
    </reaction>
</comment>
<dbReference type="InterPro" id="IPR002081">
    <property type="entry name" value="Cryptochrome/DNA_photolyase_1"/>
</dbReference>
<gene>
    <name evidence="11" type="ORF">FNV43_RR06924</name>
</gene>
<evidence type="ECO:0000256" key="1">
    <source>
        <dbReference type="ARBA" id="ARBA00005862"/>
    </source>
</evidence>
<dbReference type="GO" id="GO:0071949">
    <property type="term" value="F:FAD binding"/>
    <property type="evidence" value="ECO:0007669"/>
    <property type="project" value="TreeGrafter"/>
</dbReference>
<evidence type="ECO:0000313" key="11">
    <source>
        <dbReference type="EMBL" id="KAF3450835.1"/>
    </source>
</evidence>
<dbReference type="Gene3D" id="1.25.40.80">
    <property type="match status" value="1"/>
</dbReference>
<feature type="binding site" evidence="8">
    <location>
        <begin position="412"/>
        <end position="414"/>
    </location>
    <ligand>
        <name>FAD</name>
        <dbReference type="ChEBI" id="CHEBI:57692"/>
    </ligand>
</feature>
<dbReference type="PANTHER" id="PTHR11455">
    <property type="entry name" value="CRYPTOCHROME"/>
    <property type="match status" value="1"/>
</dbReference>
<dbReference type="OrthoDB" id="435881at2759"/>
<dbReference type="Pfam" id="PF03441">
    <property type="entry name" value="FAD_binding_7"/>
    <property type="match status" value="1"/>
</dbReference>
<evidence type="ECO:0000256" key="9">
    <source>
        <dbReference type="PIRSR" id="PIRSR602081-2"/>
    </source>
</evidence>
<dbReference type="GO" id="GO:0003677">
    <property type="term" value="F:DNA binding"/>
    <property type="evidence" value="ECO:0007669"/>
    <property type="project" value="TreeGrafter"/>
</dbReference>
<organism evidence="11 12">
    <name type="scientific">Rhamnella rubrinervis</name>
    <dbReference type="NCBI Taxonomy" id="2594499"/>
    <lineage>
        <taxon>Eukaryota</taxon>
        <taxon>Viridiplantae</taxon>
        <taxon>Streptophyta</taxon>
        <taxon>Embryophyta</taxon>
        <taxon>Tracheophyta</taxon>
        <taxon>Spermatophyta</taxon>
        <taxon>Magnoliopsida</taxon>
        <taxon>eudicotyledons</taxon>
        <taxon>Gunneridae</taxon>
        <taxon>Pentapetalae</taxon>
        <taxon>rosids</taxon>
        <taxon>fabids</taxon>
        <taxon>Rosales</taxon>
        <taxon>Rhamnaceae</taxon>
        <taxon>rhamnoid group</taxon>
        <taxon>Rhamneae</taxon>
        <taxon>Rhamnella</taxon>
    </lineage>
</organism>
<keyword evidence="4 8" id="KW-0274">FAD</keyword>
<dbReference type="GO" id="GO:0005634">
    <property type="term" value="C:nucleus"/>
    <property type="evidence" value="ECO:0007669"/>
    <property type="project" value="TreeGrafter"/>
</dbReference>
<keyword evidence="12" id="KW-1185">Reference proteome</keyword>
<feature type="binding site" evidence="8">
    <location>
        <begin position="273"/>
        <end position="277"/>
    </location>
    <ligand>
        <name>FAD</name>
        <dbReference type="ChEBI" id="CHEBI:57692"/>
    </ligand>
</feature>
<feature type="site" description="Electron transfer via tryptophanyl radical" evidence="9">
    <location>
        <position position="399"/>
    </location>
</feature>
<keyword evidence="2 8" id="KW-0285">Flavoprotein</keyword>